<dbReference type="GeneID" id="111127377"/>
<dbReference type="RefSeq" id="XP_022328240.1">
    <property type="nucleotide sequence ID" value="XM_022472532.1"/>
</dbReference>
<name>A0A8B8DKI8_CRAVI</name>
<dbReference type="OrthoDB" id="6099290at2759"/>
<sequence length="257" mass="28259">MNTFITFLFSILSISVVLSCTINSDCRSSHCHLQAGCFSGQCKCVDCIRNSNCPHCLSGHPYCSHHSWTCHCEECTTDEHCLCPGGVRGHCNRNHHDHKLYCHCPAASTTTTSTTTTTQPLVPLDCSNQKISVIESIAENLHVEDDRAGLCPGTNKHQTSEALVIQKCNATARSSWSKGVSVQHECPKNTIQAYTPISTFYDSVNNTAGFFIDCTDNDDGIKLKMAAQTCSDAPKIMELNETTNPKIADFFTIFQQI</sequence>
<feature type="signal peptide" evidence="1">
    <location>
        <begin position="1"/>
        <end position="19"/>
    </location>
</feature>
<protein>
    <submittedName>
        <fullName evidence="3">Uncharacterized protein LOC111127377 isoform X1</fullName>
    </submittedName>
</protein>
<gene>
    <name evidence="3" type="primary">LOC111127377</name>
</gene>
<dbReference type="AlphaFoldDB" id="A0A8B8DKI8"/>
<feature type="chain" id="PRO_5034949807" evidence="1">
    <location>
        <begin position="20"/>
        <end position="257"/>
    </location>
</feature>
<evidence type="ECO:0000256" key="1">
    <source>
        <dbReference type="SAM" id="SignalP"/>
    </source>
</evidence>
<keyword evidence="2" id="KW-1185">Reference proteome</keyword>
<reference evidence="3" key="1">
    <citation type="submission" date="2025-08" db="UniProtKB">
        <authorList>
            <consortium name="RefSeq"/>
        </authorList>
    </citation>
    <scope>IDENTIFICATION</scope>
    <source>
        <tissue evidence="3">Whole sample</tissue>
    </source>
</reference>
<organism evidence="2 3">
    <name type="scientific">Crassostrea virginica</name>
    <name type="common">Eastern oyster</name>
    <dbReference type="NCBI Taxonomy" id="6565"/>
    <lineage>
        <taxon>Eukaryota</taxon>
        <taxon>Metazoa</taxon>
        <taxon>Spiralia</taxon>
        <taxon>Lophotrochozoa</taxon>
        <taxon>Mollusca</taxon>
        <taxon>Bivalvia</taxon>
        <taxon>Autobranchia</taxon>
        <taxon>Pteriomorphia</taxon>
        <taxon>Ostreida</taxon>
        <taxon>Ostreoidea</taxon>
        <taxon>Ostreidae</taxon>
        <taxon>Crassostrea</taxon>
    </lineage>
</organism>
<dbReference type="KEGG" id="cvn:111127377"/>
<accession>A0A8B8DKI8</accession>
<evidence type="ECO:0000313" key="2">
    <source>
        <dbReference type="Proteomes" id="UP000694844"/>
    </source>
</evidence>
<proteinExistence type="predicted"/>
<keyword evidence="1" id="KW-0732">Signal</keyword>
<evidence type="ECO:0000313" key="3">
    <source>
        <dbReference type="RefSeq" id="XP_022328240.1"/>
    </source>
</evidence>
<dbReference type="Proteomes" id="UP000694844">
    <property type="component" value="Chromosome 3"/>
</dbReference>